<keyword evidence="3 6" id="KW-0812">Transmembrane</keyword>
<evidence type="ECO:0000256" key="6">
    <source>
        <dbReference type="SAM" id="Phobius"/>
    </source>
</evidence>
<dbReference type="EMBL" id="AZMM01012286">
    <property type="protein sequence ID" value="ETJ33257.1"/>
    <property type="molecule type" value="Genomic_DNA"/>
</dbReference>
<evidence type="ECO:0000256" key="3">
    <source>
        <dbReference type="ARBA" id="ARBA00022692"/>
    </source>
</evidence>
<keyword evidence="4 6" id="KW-1133">Transmembrane helix</keyword>
<gene>
    <name evidence="7" type="ORF">Q604_UNBC12286G0001</name>
</gene>
<evidence type="ECO:0000313" key="7">
    <source>
        <dbReference type="EMBL" id="ETJ33257.1"/>
    </source>
</evidence>
<evidence type="ECO:0000256" key="4">
    <source>
        <dbReference type="ARBA" id="ARBA00022989"/>
    </source>
</evidence>
<dbReference type="PANTHER" id="PTHR42770:SF18">
    <property type="entry name" value="ARGININE_AGMATINE ANTIPORTER"/>
    <property type="match status" value="1"/>
</dbReference>
<evidence type="ECO:0000256" key="1">
    <source>
        <dbReference type="ARBA" id="ARBA00004651"/>
    </source>
</evidence>
<dbReference type="PANTHER" id="PTHR42770">
    <property type="entry name" value="AMINO ACID TRANSPORTER-RELATED"/>
    <property type="match status" value="1"/>
</dbReference>
<feature type="transmembrane region" description="Helical" evidence="6">
    <location>
        <begin position="42"/>
        <end position="60"/>
    </location>
</feature>
<dbReference type="InterPro" id="IPR050367">
    <property type="entry name" value="APC_superfamily"/>
</dbReference>
<evidence type="ECO:0000256" key="5">
    <source>
        <dbReference type="ARBA" id="ARBA00023136"/>
    </source>
</evidence>
<comment type="caution">
    <text evidence="7">The sequence shown here is derived from an EMBL/GenBank/DDBJ whole genome shotgun (WGS) entry which is preliminary data.</text>
</comment>
<accession>W1XSQ6</accession>
<dbReference type="GO" id="GO:0005886">
    <property type="term" value="C:plasma membrane"/>
    <property type="evidence" value="ECO:0007669"/>
    <property type="project" value="UniProtKB-SubCell"/>
</dbReference>
<dbReference type="GO" id="GO:0022857">
    <property type="term" value="F:transmembrane transporter activity"/>
    <property type="evidence" value="ECO:0007669"/>
    <property type="project" value="InterPro"/>
</dbReference>
<evidence type="ECO:0000256" key="2">
    <source>
        <dbReference type="ARBA" id="ARBA00022475"/>
    </source>
</evidence>
<name>W1XSQ6_9ZZZZ</name>
<keyword evidence="2" id="KW-1003">Cell membrane</keyword>
<sequence>GTLISMGGINFAEAYYAPRVATSMAEDGMLPSALAKRNRYNAPYVAAIVTAIASVLLAWSGSFTTLAAISAVSRFTQYLPTCLAVIIFRRKWADKARSYTIPGGYLIPVIAI</sequence>
<reference evidence="7" key="1">
    <citation type="submission" date="2013-12" db="EMBL/GenBank/DDBJ databases">
        <title>A Varibaculum cambriense genome reconstructed from a premature infant gut community with otherwise low bacterial novelty that shifts toward anaerobic metabolism during the third week of life.</title>
        <authorList>
            <person name="Brown C.T."/>
            <person name="Sharon I."/>
            <person name="Thomas B.C."/>
            <person name="Castelle C.J."/>
            <person name="Morowitz M.J."/>
            <person name="Banfield J.F."/>
        </authorList>
    </citation>
    <scope>NUCLEOTIDE SEQUENCE</scope>
</reference>
<dbReference type="InterPro" id="IPR002293">
    <property type="entry name" value="AA/rel_permease1"/>
</dbReference>
<dbReference type="Pfam" id="PF13520">
    <property type="entry name" value="AA_permease_2"/>
    <property type="match status" value="1"/>
</dbReference>
<keyword evidence="5 6" id="KW-0472">Membrane</keyword>
<organism evidence="7">
    <name type="scientific">human gut metagenome</name>
    <dbReference type="NCBI Taxonomy" id="408170"/>
    <lineage>
        <taxon>unclassified sequences</taxon>
        <taxon>metagenomes</taxon>
        <taxon>organismal metagenomes</taxon>
    </lineage>
</organism>
<comment type="subcellular location">
    <subcellularLocation>
        <location evidence="1">Cell membrane</location>
        <topology evidence="1">Multi-pass membrane protein</topology>
    </subcellularLocation>
</comment>
<feature type="transmembrane region" description="Helical" evidence="6">
    <location>
        <begin position="66"/>
        <end position="88"/>
    </location>
</feature>
<protein>
    <submittedName>
        <fullName evidence="7">Amino acid permease-associated region</fullName>
    </submittedName>
</protein>
<feature type="non-terminal residue" evidence="7">
    <location>
        <position position="1"/>
    </location>
</feature>
<dbReference type="AlphaFoldDB" id="W1XSQ6"/>
<dbReference type="Gene3D" id="1.20.1740.10">
    <property type="entry name" value="Amino acid/polyamine transporter I"/>
    <property type="match status" value="1"/>
</dbReference>
<proteinExistence type="predicted"/>
<feature type="non-terminal residue" evidence="7">
    <location>
        <position position="112"/>
    </location>
</feature>